<keyword evidence="4" id="KW-1185">Reference proteome</keyword>
<accession>A0A1G7NSP3</accession>
<organism evidence="3 4">
    <name type="scientific">Halorientalis regularis</name>
    <dbReference type="NCBI Taxonomy" id="660518"/>
    <lineage>
        <taxon>Archaea</taxon>
        <taxon>Methanobacteriati</taxon>
        <taxon>Methanobacteriota</taxon>
        <taxon>Stenosarchaea group</taxon>
        <taxon>Halobacteria</taxon>
        <taxon>Halobacteriales</taxon>
        <taxon>Haloarculaceae</taxon>
        <taxon>Halorientalis</taxon>
    </lineage>
</organism>
<dbReference type="InterPro" id="IPR036291">
    <property type="entry name" value="NAD(P)-bd_dom_sf"/>
</dbReference>
<proteinExistence type="inferred from homology"/>
<keyword evidence="2" id="KW-0560">Oxidoreductase</keyword>
<dbReference type="PRINTS" id="PR00081">
    <property type="entry name" value="GDHRDH"/>
</dbReference>
<dbReference type="Proteomes" id="UP000199076">
    <property type="component" value="Unassembled WGS sequence"/>
</dbReference>
<dbReference type="PANTHER" id="PTHR43008">
    <property type="entry name" value="BENZIL REDUCTASE"/>
    <property type="match status" value="1"/>
</dbReference>
<dbReference type="OrthoDB" id="281764at2157"/>
<evidence type="ECO:0000313" key="3">
    <source>
        <dbReference type="EMBL" id="SDF77022.1"/>
    </source>
</evidence>
<dbReference type="Pfam" id="PF13561">
    <property type="entry name" value="adh_short_C2"/>
    <property type="match status" value="1"/>
</dbReference>
<dbReference type="Gene3D" id="3.40.50.720">
    <property type="entry name" value="NAD(P)-binding Rossmann-like Domain"/>
    <property type="match status" value="1"/>
</dbReference>
<dbReference type="RefSeq" id="WP_092692989.1">
    <property type="nucleotide sequence ID" value="NZ_FNBK01000009.1"/>
</dbReference>
<dbReference type="SUPFAM" id="SSF51735">
    <property type="entry name" value="NAD(P)-binding Rossmann-fold domains"/>
    <property type="match status" value="1"/>
</dbReference>
<dbReference type="InterPro" id="IPR020904">
    <property type="entry name" value="Sc_DH/Rdtase_CS"/>
</dbReference>
<dbReference type="InterPro" id="IPR002347">
    <property type="entry name" value="SDR_fam"/>
</dbReference>
<comment type="similarity">
    <text evidence="1">Belongs to the short-chain dehydrogenases/reductases (SDR) family.</text>
</comment>
<dbReference type="EMBL" id="FNBK01000009">
    <property type="protein sequence ID" value="SDF77022.1"/>
    <property type="molecule type" value="Genomic_DNA"/>
</dbReference>
<reference evidence="4" key="1">
    <citation type="submission" date="2016-10" db="EMBL/GenBank/DDBJ databases">
        <authorList>
            <person name="Varghese N."/>
            <person name="Submissions S."/>
        </authorList>
    </citation>
    <scope>NUCLEOTIDE SEQUENCE [LARGE SCALE GENOMIC DNA]</scope>
    <source>
        <strain evidence="4">IBRC-M 10760</strain>
    </source>
</reference>
<name>A0A1G7NSP3_9EURY</name>
<dbReference type="GO" id="GO:0050664">
    <property type="term" value="F:oxidoreductase activity, acting on NAD(P)H, oxygen as acceptor"/>
    <property type="evidence" value="ECO:0007669"/>
    <property type="project" value="TreeGrafter"/>
</dbReference>
<dbReference type="PROSITE" id="PS00061">
    <property type="entry name" value="ADH_SHORT"/>
    <property type="match status" value="1"/>
</dbReference>
<dbReference type="PRINTS" id="PR00080">
    <property type="entry name" value="SDRFAMILY"/>
</dbReference>
<evidence type="ECO:0000313" key="4">
    <source>
        <dbReference type="Proteomes" id="UP000199076"/>
    </source>
</evidence>
<dbReference type="AlphaFoldDB" id="A0A1G7NSP3"/>
<dbReference type="FunFam" id="3.40.50.720:FF:000084">
    <property type="entry name" value="Short-chain dehydrogenase reductase"/>
    <property type="match status" value="1"/>
</dbReference>
<evidence type="ECO:0000256" key="1">
    <source>
        <dbReference type="ARBA" id="ARBA00006484"/>
    </source>
</evidence>
<gene>
    <name evidence="3" type="ORF">SAMN05216218_109124</name>
</gene>
<dbReference type="PANTHER" id="PTHR43008:SF4">
    <property type="entry name" value="CHAIN DEHYDROGENASE, PUTATIVE (AFU_ORTHOLOGUE AFUA_4G08710)-RELATED"/>
    <property type="match status" value="1"/>
</dbReference>
<sequence>MTVLDQFRVDGDVALVTGGASGIGEAYAEAMAEGGADVAIADIDASGLADTADRLRAETDAEILPIEADVTEEADAERMVERTVDELGGLDVCFANAGISGLGNKITNVSLSDWREINGVNHDGVFLTTREAGSVMEEQGHGRIVVTASMLSFVAEPAIGIGPYVASKGGAKQLTKQLAAELAPDVRVNAVCPGYVRTSIGHGLLTETAAESPAVEDLHDEIEGRTPLGRFAEPSELKGIALYLASEASSYCTGSTFVVDGGWTAI</sequence>
<evidence type="ECO:0000256" key="2">
    <source>
        <dbReference type="ARBA" id="ARBA00023002"/>
    </source>
</evidence>
<protein>
    <submittedName>
        <fullName evidence="3">NAD(P)-dependent dehydrogenase, short-chain alcohol dehydrogenase family</fullName>
    </submittedName>
</protein>
<dbReference type="STRING" id="660518.SAMN05216218_109124"/>